<comment type="caution">
    <text evidence="15">The sequence shown here is derived from an EMBL/GenBank/DDBJ whole genome shotgun (WGS) entry which is preliminary data.</text>
</comment>
<dbReference type="Gene3D" id="2.60.40.10">
    <property type="entry name" value="Immunoglobulins"/>
    <property type="match status" value="1"/>
</dbReference>
<dbReference type="AlphaFoldDB" id="A0A2W6Q873"/>
<feature type="compositionally biased region" description="Low complexity" evidence="12">
    <location>
        <begin position="285"/>
        <end position="311"/>
    </location>
</feature>
<keyword evidence="2" id="KW-0813">Transport</keyword>
<dbReference type="GO" id="GO:0005886">
    <property type="term" value="C:plasma membrane"/>
    <property type="evidence" value="ECO:0007669"/>
    <property type="project" value="UniProtKB-SubCell"/>
</dbReference>
<dbReference type="Gene3D" id="3.80.10.10">
    <property type="entry name" value="Ribonuclease Inhibitor"/>
    <property type="match status" value="1"/>
</dbReference>
<feature type="domain" description="SLH" evidence="14">
    <location>
        <begin position="175"/>
        <end position="237"/>
    </location>
</feature>
<dbReference type="PANTHER" id="PTHR46473:SF10">
    <property type="entry name" value="LD45603P-RELATED"/>
    <property type="match status" value="1"/>
</dbReference>
<dbReference type="PROSITE" id="PS51272">
    <property type="entry name" value="SLH"/>
    <property type="match status" value="3"/>
</dbReference>
<evidence type="ECO:0000256" key="5">
    <source>
        <dbReference type="ARBA" id="ARBA00022729"/>
    </source>
</evidence>
<dbReference type="Pfam" id="PF23598">
    <property type="entry name" value="LRR_14"/>
    <property type="match status" value="1"/>
</dbReference>
<accession>A0A2W6Q873</accession>
<dbReference type="Proteomes" id="UP000249204">
    <property type="component" value="Unassembled WGS sequence"/>
</dbReference>
<gene>
    <name evidence="15" type="ORF">DN757_22525</name>
</gene>
<dbReference type="InterPro" id="IPR051432">
    <property type="entry name" value="KCNMA1_auxiliary"/>
</dbReference>
<reference evidence="15 16" key="1">
    <citation type="submission" date="2018-06" db="EMBL/GenBank/DDBJ databases">
        <title>Isolation of heavy metals resistant Paenibacillus silvae NC2 from Gold-Copper mine in ZiJin, China.</title>
        <authorList>
            <person name="Xu J."/>
            <person name="Mazhar H.S."/>
            <person name="Rensing C."/>
        </authorList>
    </citation>
    <scope>NUCLEOTIDE SEQUENCE [LARGE SCALE GENOMIC DNA]</scope>
    <source>
        <strain evidence="15 16">NC2</strain>
    </source>
</reference>
<dbReference type="EMBL" id="QKWW01000069">
    <property type="protein sequence ID" value="PZT53473.1"/>
    <property type="molecule type" value="Genomic_DNA"/>
</dbReference>
<evidence type="ECO:0000256" key="9">
    <source>
        <dbReference type="ARBA" id="ARBA00023136"/>
    </source>
</evidence>
<keyword evidence="5 13" id="KW-0732">Signal</keyword>
<feature type="chain" id="PRO_5016103529" description="SLH domain-containing protein" evidence="13">
    <location>
        <begin position="41"/>
        <end position="688"/>
    </location>
</feature>
<feature type="signal peptide" evidence="13">
    <location>
        <begin position="1"/>
        <end position="40"/>
    </location>
</feature>
<keyword evidence="11" id="KW-0407">Ion channel</keyword>
<comment type="subcellular location">
    <subcellularLocation>
        <location evidence="1">Cell membrane</location>
        <topology evidence="1">Single-pass membrane protein</topology>
    </subcellularLocation>
</comment>
<keyword evidence="7" id="KW-1133">Transmembrane helix</keyword>
<evidence type="ECO:0000256" key="8">
    <source>
        <dbReference type="ARBA" id="ARBA00023065"/>
    </source>
</evidence>
<dbReference type="GO" id="GO:0034220">
    <property type="term" value="P:monoatomic ion transmembrane transport"/>
    <property type="evidence" value="ECO:0007669"/>
    <property type="project" value="UniProtKB-KW"/>
</dbReference>
<evidence type="ECO:0000256" key="7">
    <source>
        <dbReference type="ARBA" id="ARBA00022989"/>
    </source>
</evidence>
<evidence type="ECO:0000259" key="14">
    <source>
        <dbReference type="PROSITE" id="PS51272"/>
    </source>
</evidence>
<evidence type="ECO:0000256" key="3">
    <source>
        <dbReference type="ARBA" id="ARBA00022475"/>
    </source>
</evidence>
<dbReference type="InterPro" id="IPR001119">
    <property type="entry name" value="SLH_dom"/>
</dbReference>
<feature type="domain" description="SLH" evidence="14">
    <location>
        <begin position="108"/>
        <end position="171"/>
    </location>
</feature>
<dbReference type="Pfam" id="PF00395">
    <property type="entry name" value="SLH"/>
    <property type="match status" value="3"/>
</dbReference>
<evidence type="ECO:0000313" key="16">
    <source>
        <dbReference type="Proteomes" id="UP000249204"/>
    </source>
</evidence>
<dbReference type="InterPro" id="IPR013783">
    <property type="entry name" value="Ig-like_fold"/>
</dbReference>
<dbReference type="SUPFAM" id="SSF52058">
    <property type="entry name" value="L domain-like"/>
    <property type="match status" value="1"/>
</dbReference>
<protein>
    <recommendedName>
        <fullName evidence="14">SLH domain-containing protein</fullName>
    </recommendedName>
</protein>
<evidence type="ECO:0000256" key="4">
    <source>
        <dbReference type="ARBA" id="ARBA00022692"/>
    </source>
</evidence>
<feature type="domain" description="SLH" evidence="14">
    <location>
        <begin position="44"/>
        <end position="107"/>
    </location>
</feature>
<feature type="compositionally biased region" description="Low complexity" evidence="12">
    <location>
        <begin position="257"/>
        <end position="276"/>
    </location>
</feature>
<evidence type="ECO:0000256" key="2">
    <source>
        <dbReference type="ARBA" id="ARBA00022448"/>
    </source>
</evidence>
<keyword evidence="6" id="KW-0677">Repeat</keyword>
<dbReference type="RefSeq" id="WP_111272414.1">
    <property type="nucleotide sequence ID" value="NZ_QKWW01000069.1"/>
</dbReference>
<sequence length="688" mass="73251">MSNRISNRKGYAEHNWKKVTPYLAAMLSLTLIGAPGAVSAADDTTSIQDLQQAAPWAKEAIERAAQQQLIVLDGTGHFNPGASMTRGELAHMLAQLLEIDTSSSNQRPGQSFKDLEHTSANGPYIYALHSSGIMKGYPDGTFRANGLVTREELAVTMIRTLQSIGYDGVSNQQRALSFKDTTAISAWALPSVQQAVELGILKGENGYFAPKRSTSRQEMAVIAVRATEAIKALNEAGGSEQGGSNPASSNQDSAKVTSGSAGTGNDSGNNSSNAGATPGGGSGSGSVNPSNPAGPSNPSNPTNPSNPGSGNHAPVVAPGGLPAQELTLDHPFKEWQASSYFSDPDGGALKYVVLSGDENVVSYTVIGQVIRLVPRNAGETKLTIQAVDDQGASVTAQLQVKVQVNTISRQFPDPNLAGAMAYWLQKDVNDPLTREELAEALVQTDGGLYATNAGISDLTGVDIFKGLNVVEIDLSGNEISKADASGFKQLRWLKLSGNKLSEMNVTGLEQLQYLNLSNNRLAALDVSGIQALQTLDVEGNELVHLPAGITDLPELQYLNVSDNPIRLREEPDFTMHHALLQRLSMYGFDDASPDVVEAPAGNIAYVGDGELEIDLSYMFEDEDDDRSTLVLQAKSPDDQLAAVRMDGQKMYVTALGVSTQPIQYEVEATDPLGRLGIGYVYVDQKERE</sequence>
<dbReference type="PANTHER" id="PTHR46473">
    <property type="entry name" value="GH08155P"/>
    <property type="match status" value="1"/>
</dbReference>
<evidence type="ECO:0000313" key="15">
    <source>
        <dbReference type="EMBL" id="PZT53473.1"/>
    </source>
</evidence>
<evidence type="ECO:0000256" key="13">
    <source>
        <dbReference type="SAM" id="SignalP"/>
    </source>
</evidence>
<feature type="region of interest" description="Disordered" evidence="12">
    <location>
        <begin position="235"/>
        <end position="323"/>
    </location>
</feature>
<organism evidence="15 16">
    <name type="scientific">Paenibacillus silvae</name>
    <dbReference type="NCBI Taxonomy" id="1325358"/>
    <lineage>
        <taxon>Bacteria</taxon>
        <taxon>Bacillati</taxon>
        <taxon>Bacillota</taxon>
        <taxon>Bacilli</taxon>
        <taxon>Bacillales</taxon>
        <taxon>Paenibacillaceae</taxon>
        <taxon>Paenibacillus</taxon>
    </lineage>
</organism>
<keyword evidence="9" id="KW-0472">Membrane</keyword>
<evidence type="ECO:0000256" key="12">
    <source>
        <dbReference type="SAM" id="MobiDB-lite"/>
    </source>
</evidence>
<keyword evidence="3" id="KW-1003">Cell membrane</keyword>
<evidence type="ECO:0000256" key="11">
    <source>
        <dbReference type="ARBA" id="ARBA00023303"/>
    </source>
</evidence>
<keyword evidence="8" id="KW-0406">Ion transport</keyword>
<feature type="compositionally biased region" description="Polar residues" evidence="12">
    <location>
        <begin position="242"/>
        <end position="256"/>
    </location>
</feature>
<dbReference type="InterPro" id="IPR055414">
    <property type="entry name" value="LRR_R13L4/SHOC2-like"/>
</dbReference>
<evidence type="ECO:0000256" key="6">
    <source>
        <dbReference type="ARBA" id="ARBA00022737"/>
    </source>
</evidence>
<dbReference type="InterPro" id="IPR032675">
    <property type="entry name" value="LRR_dom_sf"/>
</dbReference>
<evidence type="ECO:0000256" key="10">
    <source>
        <dbReference type="ARBA" id="ARBA00023157"/>
    </source>
</evidence>
<keyword evidence="4" id="KW-0812">Transmembrane</keyword>
<evidence type="ECO:0000256" key="1">
    <source>
        <dbReference type="ARBA" id="ARBA00004162"/>
    </source>
</evidence>
<name>A0A2W6Q873_9BACL</name>
<keyword evidence="10" id="KW-1015">Disulfide bond</keyword>
<proteinExistence type="predicted"/>